<evidence type="ECO:0000259" key="25">
    <source>
        <dbReference type="PROSITE" id="PS51830"/>
    </source>
</evidence>
<dbReference type="InterPro" id="IPR025307">
    <property type="entry name" value="FIIND_dom"/>
</dbReference>
<dbReference type="InterPro" id="IPR032675">
    <property type="entry name" value="LRR_dom_sf"/>
</dbReference>
<evidence type="ECO:0000256" key="3">
    <source>
        <dbReference type="ARBA" id="ARBA00008665"/>
    </source>
</evidence>
<dbReference type="SUPFAM" id="SSF47986">
    <property type="entry name" value="DEATH domain"/>
    <property type="match status" value="2"/>
</dbReference>
<dbReference type="GO" id="GO:0005524">
    <property type="term" value="F:ATP binding"/>
    <property type="evidence" value="ECO:0007669"/>
    <property type="project" value="UniProtKB-KW"/>
</dbReference>
<name>A0A8C2W7Y3_CHILA</name>
<dbReference type="GO" id="GO:0008233">
    <property type="term" value="F:peptidase activity"/>
    <property type="evidence" value="ECO:0007669"/>
    <property type="project" value="UniProtKB-KW"/>
</dbReference>
<dbReference type="GeneTree" id="ENSGT00940000162176"/>
<comment type="function">
    <text evidence="18">Constitutes the active part of the Nlrp1a inflammasome. In absence of pathogens and other damage-associated signals, interacts with the N-terminal part of Nlrp1a (NACHT, LRR and PYD domains-containing protein 1a, N-terminus), preventing activation of the Nlrp1a inflammasome. In response to pathogen-associated signals, the N-terminal part of Nlrp1a is degraded by the proteasome, releasing this form, which polymerizes to form the Nlrp1a inflammasome complex: the Nlrp1a inflammasome complex then directly recruits pro-caspase-1 (proCASP1) and promotes caspase-1 (CASP1) activation, leading to gasdermin-D (GSDMD) cleavage and subsequent pyroptosis.</text>
</comment>
<protein>
    <submittedName>
        <fullName evidence="26">NACHT, LRR and PYD domains-containing protein 1-like</fullName>
    </submittedName>
</protein>
<dbReference type="Ensembl" id="ENSCLAT00000024667.1">
    <property type="protein sequence ID" value="ENSCLAP00000024432.1"/>
    <property type="gene ID" value="ENSCLAG00000016776.1"/>
</dbReference>
<comment type="similarity">
    <text evidence="3">Belongs to the NLRP family.</text>
</comment>
<keyword evidence="5" id="KW-0399">Innate immunity</keyword>
<keyword evidence="8" id="KW-0645">Protease</keyword>
<evidence type="ECO:0000256" key="4">
    <source>
        <dbReference type="ARBA" id="ARBA00022490"/>
    </source>
</evidence>
<dbReference type="GO" id="GO:0012501">
    <property type="term" value="P:programmed cell death"/>
    <property type="evidence" value="ECO:0007669"/>
    <property type="project" value="UniProtKB-KW"/>
</dbReference>
<dbReference type="InterPro" id="IPR041267">
    <property type="entry name" value="NLRP_HD2"/>
</dbReference>
<dbReference type="Pfam" id="PF17779">
    <property type="entry name" value="WHD_NOD2"/>
    <property type="match status" value="1"/>
</dbReference>
<evidence type="ECO:0000313" key="26">
    <source>
        <dbReference type="Ensembl" id="ENSCLAP00000024432.1"/>
    </source>
</evidence>
<dbReference type="InterPro" id="IPR051249">
    <property type="entry name" value="NLRP_Inflammasome"/>
</dbReference>
<keyword evidence="17" id="KW-0539">Nucleus</keyword>
<dbReference type="GO" id="GO:0045087">
    <property type="term" value="P:innate immune response"/>
    <property type="evidence" value="ECO:0007669"/>
    <property type="project" value="UniProtKB-KW"/>
</dbReference>
<dbReference type="SUPFAM" id="SSF52540">
    <property type="entry name" value="P-loop containing nucleoside triphosphate hydrolases"/>
    <property type="match status" value="1"/>
</dbReference>
<feature type="domain" description="Pyrin" evidence="23">
    <location>
        <begin position="23"/>
        <end position="115"/>
    </location>
</feature>
<dbReference type="InterPro" id="IPR004020">
    <property type="entry name" value="DAPIN"/>
</dbReference>
<dbReference type="Pfam" id="PF17776">
    <property type="entry name" value="NLRC4_HD2"/>
    <property type="match status" value="1"/>
</dbReference>
<keyword evidence="14" id="KW-0391">Immunity</keyword>
<keyword evidence="13" id="KW-0832">Ubl conjugation</keyword>
<dbReference type="InterPro" id="IPR033516">
    <property type="entry name" value="CARD8/ASC/NALP1_CARD"/>
</dbReference>
<evidence type="ECO:0000256" key="10">
    <source>
        <dbReference type="ARBA" id="ARBA00022741"/>
    </source>
</evidence>
<keyword evidence="6" id="KW-1210">Necrosis</keyword>
<evidence type="ECO:0000256" key="16">
    <source>
        <dbReference type="ARBA" id="ARBA00023233"/>
    </source>
</evidence>
<evidence type="ECO:0000256" key="9">
    <source>
        <dbReference type="ARBA" id="ARBA00022737"/>
    </source>
</evidence>
<feature type="domain" description="NACHT" evidence="24">
    <location>
        <begin position="218"/>
        <end position="532"/>
    </location>
</feature>
<evidence type="ECO:0000256" key="17">
    <source>
        <dbReference type="ARBA" id="ARBA00023242"/>
    </source>
</evidence>
<dbReference type="PRINTS" id="PR00364">
    <property type="entry name" value="DISEASERSIST"/>
</dbReference>
<dbReference type="Pfam" id="PF00619">
    <property type="entry name" value="CARD"/>
    <property type="match status" value="1"/>
</dbReference>
<dbReference type="GO" id="GO:0042981">
    <property type="term" value="P:regulation of apoptotic process"/>
    <property type="evidence" value="ECO:0007669"/>
    <property type="project" value="InterPro"/>
</dbReference>
<evidence type="ECO:0000256" key="18">
    <source>
        <dbReference type="ARBA" id="ARBA00024315"/>
    </source>
</evidence>
<dbReference type="PROSITE" id="PS51830">
    <property type="entry name" value="FIIND"/>
    <property type="match status" value="1"/>
</dbReference>
<dbReference type="GO" id="GO:0061702">
    <property type="term" value="C:canonical inflammasome complex"/>
    <property type="evidence" value="ECO:0007669"/>
    <property type="project" value="UniProtKB-SubCell"/>
</dbReference>
<dbReference type="FunFam" id="1.10.533.10:FF:000013">
    <property type="entry name" value="Apoptosis-associated speck-like protein containing a CARD"/>
    <property type="match status" value="1"/>
</dbReference>
<dbReference type="RefSeq" id="XP_013377615.1">
    <property type="nucleotide sequence ID" value="XM_013522161.1"/>
</dbReference>
<accession>A0A8C2W7Y3</accession>
<dbReference type="InterPro" id="IPR001611">
    <property type="entry name" value="Leu-rich_rpt"/>
</dbReference>
<evidence type="ECO:0000256" key="8">
    <source>
        <dbReference type="ARBA" id="ARBA00022670"/>
    </source>
</evidence>
<dbReference type="CDD" id="cd08320">
    <property type="entry name" value="Pyrin_NALPs"/>
    <property type="match status" value="1"/>
</dbReference>
<evidence type="ECO:0000256" key="7">
    <source>
        <dbReference type="ARBA" id="ARBA00022614"/>
    </source>
</evidence>
<feature type="region of interest" description="Disordered" evidence="21">
    <location>
        <begin position="878"/>
        <end position="902"/>
    </location>
</feature>
<dbReference type="Pfam" id="PF13553">
    <property type="entry name" value="FIIND"/>
    <property type="match status" value="1"/>
</dbReference>
<dbReference type="SMART" id="SM00368">
    <property type="entry name" value="LRR_RI"/>
    <property type="match status" value="5"/>
</dbReference>
<sequence>MEISEAVGIAEEEQSAHLHRAKMAGKRKYHLLVYYLDLLEKEELKEFQLLLQNKTFLRISPTTTAAQAKKISGREVALWLVAEYGEQQAWDLAIKTWEQMGLTVLCDKARREVFLTWGARGSEKKSLTQPSEKSVHSKGIEPINFPKISEKSCPTQSRETKYFHEKFTQLLLLRTPHFRSKEYLAREMWIYESKVGQGHLIKIQDLFGPVPGTQEESHRVVLYGAAGIGKSTLARQVRGAWEEGWLFRDRFRYVFYFNCRDLPQCQVNSMEEVIAASWASTAVPIMDILSSPEQVLFILDNVDQPKLNLRFLDSKGLRLQAQPKLSHSPQVRLVLDHLLQSLLFVRAFFLITARTTSLEMFPHSWEKPRWVEVLGFSEWGRKDYFKKYFTDESQSIIAFSAVEPNPLLLAQCLVPWVCWLVCTCLQQQIEQGEVHPLTSQTTTGLFLHYLSQVIPTALQEIQLRCLCSLAAEGIWRRKTLFSTNELSKHGLEGALITTFLKIGFLQEHPDTLSYSFTHQCFQEFFAALSCVLGNSAHTDKYNFSLRWMTQLLKEYRWPESSRIQILCFLSSLLSDYGAKEMKKIFSCQLLPRRSWELLQIVRPHGILLSQYYLNFFHYLYETQDEELVTHEMAHFQERRVCVRTDRELLLVTFCVKFCNHVKWLQLNESDLRKQERRRPGIAVSTWARLTDASWKVLFSVLQSTGSLEELALSGNPLSLSAVQSLGETLGQPRCCLQTLRLAGCGLTAKGCKHLAFGLSTSQTLTELELDFNMLTDAGAQHLCLGLKHPSCKLQRLRLVHCGLTSTCCQDLASVLSTSPSLKELDLQQNELGSYGVQLLFEGLRNPTCRLTLLWLDLTLLNEEELRIGEQEKPQLLISSGQIPDTRIPPEDPEEAEESYSTSSFMQQRPQLGDLHMEALDIEDDFCDPTGPLPIELVNKDGSLWRVHFPMAGYYHWPHTGLSFVVRREVMMAIQFCAWDQFLSIHDLQDTWMVAGPLFDIKAEQGAVAAVYLPHFVALQREHVDRSLFQVAHFKEEGMLLDKPDRVEPHHTILENPTFSPMGVLLKIIPGARRFFRVTCTTLLYHHIHAEEVKFHLYLIPSDCTIRQAIDDEEKKFQFERIHKPPPTDPLYLGSRYIVSGSGMLEIMPKELELCYRSPRQPQLFSEIYVGCLGSGIQLEMRYKKDETVVWEALLKPGDLRPAASLFPPSAIGQQRLSETTGDSGIPGTFCLVLEGREETGASASPPNVPASLHFVDQHREQLVARVTSVDSVLDKLLSEQVLSEEQYTSVRAEATKPSQMRKLFSFSPSWNSACKDKLYQALREIHPHLIMDLWEAGAKHSGDL</sequence>
<evidence type="ECO:0000256" key="20">
    <source>
        <dbReference type="ARBA" id="ARBA00029394"/>
    </source>
</evidence>
<dbReference type="InterPro" id="IPR041075">
    <property type="entry name" value="NOD1/2_WH"/>
</dbReference>
<keyword evidence="11" id="KW-0378">Hydrolase</keyword>
<keyword evidence="9" id="KW-0677">Repeat</keyword>
<dbReference type="CDD" id="cd08330">
    <property type="entry name" value="CARD_ASC_NALP1"/>
    <property type="match status" value="1"/>
</dbReference>
<evidence type="ECO:0000256" key="12">
    <source>
        <dbReference type="ARBA" id="ARBA00022840"/>
    </source>
</evidence>
<dbReference type="InterPro" id="IPR027417">
    <property type="entry name" value="P-loop_NTPase"/>
</dbReference>
<dbReference type="GO" id="GO:0005634">
    <property type="term" value="C:nucleus"/>
    <property type="evidence" value="ECO:0007669"/>
    <property type="project" value="UniProtKB-SubCell"/>
</dbReference>
<keyword evidence="7" id="KW-0433">Leucine-rich repeat</keyword>
<dbReference type="Pfam" id="PF23679">
    <property type="entry name" value="UPA-FIIND"/>
    <property type="match status" value="1"/>
</dbReference>
<dbReference type="GO" id="GO:0006954">
    <property type="term" value="P:inflammatory response"/>
    <property type="evidence" value="ECO:0007669"/>
    <property type="project" value="UniProtKB-KW"/>
</dbReference>
<dbReference type="Pfam" id="PF05729">
    <property type="entry name" value="NACHT"/>
    <property type="match status" value="1"/>
</dbReference>
<evidence type="ECO:0000259" key="23">
    <source>
        <dbReference type="PROSITE" id="PS50824"/>
    </source>
</evidence>
<evidence type="ECO:0000313" key="27">
    <source>
        <dbReference type="Proteomes" id="UP000694398"/>
    </source>
</evidence>
<comment type="function">
    <text evidence="20">Constitutes the precursor of the Nlrp1a inflammasome, which mediates autoproteolytic processing within the FIIND domain to generate the N-terminal and C-terminal parts, which are associated non-covalently in absence of pathogens and other damage-associated signals.</text>
</comment>
<dbReference type="InterPro" id="IPR001315">
    <property type="entry name" value="CARD"/>
</dbReference>
<proteinExistence type="inferred from homology"/>
<evidence type="ECO:0000256" key="19">
    <source>
        <dbReference type="ARBA" id="ARBA00024369"/>
    </source>
</evidence>
<dbReference type="InterPro" id="IPR011029">
    <property type="entry name" value="DEATH-like_dom_sf"/>
</dbReference>
<dbReference type="Gene3D" id="3.40.50.300">
    <property type="entry name" value="P-loop containing nucleotide triphosphate hydrolases"/>
    <property type="match status" value="1"/>
</dbReference>
<evidence type="ECO:0000256" key="14">
    <source>
        <dbReference type="ARBA" id="ARBA00022859"/>
    </source>
</evidence>
<dbReference type="GO" id="GO:0006508">
    <property type="term" value="P:proteolysis"/>
    <property type="evidence" value="ECO:0007669"/>
    <property type="project" value="UniProtKB-KW"/>
</dbReference>
<evidence type="ECO:0000259" key="22">
    <source>
        <dbReference type="PROSITE" id="PS50209"/>
    </source>
</evidence>
<dbReference type="PROSITE" id="PS50837">
    <property type="entry name" value="NACHT"/>
    <property type="match status" value="1"/>
</dbReference>
<dbReference type="PANTHER" id="PTHR46985:SF3">
    <property type="entry name" value="NACHT, LRR AND PYD DOMAINS-CONTAINING PROTEIN 1"/>
    <property type="match status" value="1"/>
</dbReference>
<keyword evidence="10" id="KW-0547">Nucleotide-binding</keyword>
<keyword evidence="15" id="KW-0395">Inflammatory response</keyword>
<dbReference type="SUPFAM" id="SSF52047">
    <property type="entry name" value="RNI-like"/>
    <property type="match status" value="1"/>
</dbReference>
<dbReference type="PANTHER" id="PTHR46985">
    <property type="entry name" value="NACHT, LRR AND PYD DOMAINS-CONTAINING PROTEIN 1"/>
    <property type="match status" value="1"/>
</dbReference>
<comment type="subcellular location">
    <subcellularLocation>
        <location evidence="1">Inflammasome</location>
    </subcellularLocation>
    <subcellularLocation>
        <location evidence="2">Nucleus</location>
    </subcellularLocation>
</comment>
<dbReference type="RefSeq" id="XP_013377616.1">
    <property type="nucleotide sequence ID" value="XM_013522162.1"/>
</dbReference>
<evidence type="ECO:0000256" key="5">
    <source>
        <dbReference type="ARBA" id="ARBA00022588"/>
    </source>
</evidence>
<dbReference type="OMA" id="ELVTHEM"/>
<dbReference type="Gene3D" id="3.80.10.10">
    <property type="entry name" value="Ribonuclease Inhibitor"/>
    <property type="match status" value="1"/>
</dbReference>
<evidence type="ECO:0000256" key="6">
    <source>
        <dbReference type="ARBA" id="ARBA00022590"/>
    </source>
</evidence>
<evidence type="ECO:0000256" key="13">
    <source>
        <dbReference type="ARBA" id="ARBA00022843"/>
    </source>
</evidence>
<evidence type="ECO:0000256" key="21">
    <source>
        <dbReference type="SAM" id="MobiDB-lite"/>
    </source>
</evidence>
<evidence type="ECO:0000259" key="24">
    <source>
        <dbReference type="PROSITE" id="PS50837"/>
    </source>
</evidence>
<keyword evidence="12" id="KW-0067">ATP-binding</keyword>
<keyword evidence="16" id="KW-1271">Inflammasome</keyword>
<feature type="domain" description="CARD" evidence="22">
    <location>
        <begin position="1247"/>
        <end position="1337"/>
    </location>
</feature>
<feature type="domain" description="FIIND" evidence="25">
    <location>
        <begin position="925"/>
        <end position="1208"/>
    </location>
</feature>
<gene>
    <name evidence="26" type="primary">LOC102013491</name>
</gene>
<keyword evidence="4" id="KW-0963">Cytoplasm</keyword>
<dbReference type="Gene3D" id="1.10.533.10">
    <property type="entry name" value="Death Domain, Fas"/>
    <property type="match status" value="2"/>
</dbReference>
<reference evidence="26" key="1">
    <citation type="submission" date="2025-08" db="UniProtKB">
        <authorList>
            <consortium name="Ensembl"/>
        </authorList>
    </citation>
    <scope>IDENTIFICATION</scope>
</reference>
<keyword evidence="27" id="KW-1185">Reference proteome</keyword>
<evidence type="ECO:0000256" key="1">
    <source>
        <dbReference type="ARBA" id="ARBA00004110"/>
    </source>
</evidence>
<evidence type="ECO:0000256" key="11">
    <source>
        <dbReference type="ARBA" id="ARBA00022801"/>
    </source>
</evidence>
<evidence type="ECO:0000256" key="2">
    <source>
        <dbReference type="ARBA" id="ARBA00004123"/>
    </source>
</evidence>
<comment type="subunit">
    <text evidence="19">Interacts with the C-terminal part of Nlrp1a (NACHT, LRR and PYD domains-containing protein 1a, C-terminus) in absence of pathogens and other damage-associated signals.</text>
</comment>
<organism evidence="26 27">
    <name type="scientific">Chinchilla lanigera</name>
    <name type="common">Long-tailed chinchilla</name>
    <name type="synonym">Chinchilla villidera</name>
    <dbReference type="NCBI Taxonomy" id="34839"/>
    <lineage>
        <taxon>Eukaryota</taxon>
        <taxon>Metazoa</taxon>
        <taxon>Chordata</taxon>
        <taxon>Craniata</taxon>
        <taxon>Vertebrata</taxon>
        <taxon>Euteleostomi</taxon>
        <taxon>Mammalia</taxon>
        <taxon>Eutheria</taxon>
        <taxon>Euarchontoglires</taxon>
        <taxon>Glires</taxon>
        <taxon>Rodentia</taxon>
        <taxon>Hystricomorpha</taxon>
        <taxon>Chinchillidae</taxon>
        <taxon>Chinchilla</taxon>
    </lineage>
</organism>
<dbReference type="GeneID" id="102013491"/>
<dbReference type="Pfam" id="PF13516">
    <property type="entry name" value="LRR_6"/>
    <property type="match status" value="3"/>
</dbReference>
<reference evidence="26" key="2">
    <citation type="submission" date="2025-09" db="UniProtKB">
        <authorList>
            <consortium name="Ensembl"/>
        </authorList>
    </citation>
    <scope>IDENTIFICATION</scope>
</reference>
<evidence type="ECO:0000256" key="15">
    <source>
        <dbReference type="ARBA" id="ARBA00023198"/>
    </source>
</evidence>
<dbReference type="SMART" id="SM01289">
    <property type="entry name" value="PYRIN"/>
    <property type="match status" value="1"/>
</dbReference>
<dbReference type="InterPro" id="IPR007111">
    <property type="entry name" value="NACHT_NTPase"/>
</dbReference>
<dbReference type="OrthoDB" id="428577at2759"/>
<dbReference type="PROSITE" id="PS50824">
    <property type="entry name" value="DAPIN"/>
    <property type="match status" value="1"/>
</dbReference>
<dbReference type="Proteomes" id="UP000694398">
    <property type="component" value="Unassembled WGS sequence"/>
</dbReference>
<dbReference type="PROSITE" id="PS50209">
    <property type="entry name" value="CARD"/>
    <property type="match status" value="1"/>
</dbReference>
<dbReference type="Pfam" id="PF02758">
    <property type="entry name" value="PYRIN"/>
    <property type="match status" value="1"/>
</dbReference>